<dbReference type="AlphaFoldDB" id="A0A9E8MX76"/>
<dbReference type="PANTHER" id="PTHR22916:SF67">
    <property type="entry name" value="COLANIC ACID BIOSYNTHESIS GLYCOSYL TRANSFERASE WCAE-RELATED"/>
    <property type="match status" value="1"/>
</dbReference>
<evidence type="ECO:0000313" key="3">
    <source>
        <dbReference type="Proteomes" id="UP001164705"/>
    </source>
</evidence>
<accession>A0A9E8MX76</accession>
<evidence type="ECO:0000259" key="1">
    <source>
        <dbReference type="Pfam" id="PF00535"/>
    </source>
</evidence>
<dbReference type="CDD" id="cd06433">
    <property type="entry name" value="GT_2_WfgS_like"/>
    <property type="match status" value="1"/>
</dbReference>
<dbReference type="Pfam" id="PF00535">
    <property type="entry name" value="Glycos_transf_2"/>
    <property type="match status" value="1"/>
</dbReference>
<dbReference type="KEGG" id="lnu:N7U66_19155"/>
<protein>
    <submittedName>
        <fullName evidence="2">Glycosyltransferase family 2 protein</fullName>
    </submittedName>
</protein>
<name>A0A9E8MX76_9FLAO</name>
<dbReference type="InterPro" id="IPR029044">
    <property type="entry name" value="Nucleotide-diphossugar_trans"/>
</dbReference>
<sequence>MLISIITINYNDVVGLERTITSVKQQDFEDFEHIIIDGNSYDGSKSIIEKYKNHIGYSISEPDGGIYHAMNKGIDRAQGDYVLFLNSGDALYDPTVLKACAGHLSTTSIVFGNLVKVDMQGETTIDYGHRNAKLTLKTFFFSTINHPSTFIKRTLFQQYGVYDEDLKIVADWKFFLIVLGLNANTYKYINILVSTFYMDGISNSNLELRQAERDSVLKALIPLPIYEDYIQFNTDSQWLTSNRFKMLLELEQYTVPKKIMSLVLRLLVKLYKRN</sequence>
<dbReference type="RefSeq" id="WP_267676533.1">
    <property type="nucleotide sequence ID" value="NZ_CP113088.1"/>
</dbReference>
<proteinExistence type="predicted"/>
<gene>
    <name evidence="2" type="ORF">N7U66_19155</name>
</gene>
<organism evidence="2 3">
    <name type="scientific">Lacinutrix neustonica</name>
    <dbReference type="NCBI Taxonomy" id="2980107"/>
    <lineage>
        <taxon>Bacteria</taxon>
        <taxon>Pseudomonadati</taxon>
        <taxon>Bacteroidota</taxon>
        <taxon>Flavobacteriia</taxon>
        <taxon>Flavobacteriales</taxon>
        <taxon>Flavobacteriaceae</taxon>
        <taxon>Lacinutrix</taxon>
    </lineage>
</organism>
<dbReference type="Gene3D" id="3.90.550.10">
    <property type="entry name" value="Spore Coat Polysaccharide Biosynthesis Protein SpsA, Chain A"/>
    <property type="match status" value="1"/>
</dbReference>
<dbReference type="PANTHER" id="PTHR22916">
    <property type="entry name" value="GLYCOSYLTRANSFERASE"/>
    <property type="match status" value="1"/>
</dbReference>
<dbReference type="EMBL" id="CP113088">
    <property type="protein sequence ID" value="WAC01935.1"/>
    <property type="molecule type" value="Genomic_DNA"/>
</dbReference>
<evidence type="ECO:0000313" key="2">
    <source>
        <dbReference type="EMBL" id="WAC01935.1"/>
    </source>
</evidence>
<dbReference type="Proteomes" id="UP001164705">
    <property type="component" value="Chromosome"/>
</dbReference>
<dbReference type="SUPFAM" id="SSF53448">
    <property type="entry name" value="Nucleotide-diphospho-sugar transferases"/>
    <property type="match status" value="1"/>
</dbReference>
<reference evidence="2" key="1">
    <citation type="submission" date="2022-11" db="EMBL/GenBank/DDBJ databases">
        <title>Lacinutrix neustonica HL-RS19T sp. nov., isolated from the surface microlayer sample of brackish Lake Shihwa.</title>
        <authorList>
            <person name="Choi J.Y."/>
            <person name="Hwang C.Y."/>
        </authorList>
    </citation>
    <scope>NUCLEOTIDE SEQUENCE</scope>
    <source>
        <strain evidence="2">HL-RS19</strain>
    </source>
</reference>
<dbReference type="InterPro" id="IPR001173">
    <property type="entry name" value="Glyco_trans_2-like"/>
</dbReference>
<feature type="domain" description="Glycosyltransferase 2-like" evidence="1">
    <location>
        <begin position="4"/>
        <end position="126"/>
    </location>
</feature>
<keyword evidence="3" id="KW-1185">Reference proteome</keyword>
<dbReference type="GO" id="GO:0016758">
    <property type="term" value="F:hexosyltransferase activity"/>
    <property type="evidence" value="ECO:0007669"/>
    <property type="project" value="UniProtKB-ARBA"/>
</dbReference>